<dbReference type="SUPFAM" id="SSF48403">
    <property type="entry name" value="Ankyrin repeat"/>
    <property type="match status" value="1"/>
</dbReference>
<evidence type="ECO:0000256" key="8">
    <source>
        <dbReference type="SAM" id="Phobius"/>
    </source>
</evidence>
<keyword evidence="2 8" id="KW-0812">Transmembrane</keyword>
<organism evidence="10 11">
    <name type="scientific">Dillenia turbinata</name>
    <dbReference type="NCBI Taxonomy" id="194707"/>
    <lineage>
        <taxon>Eukaryota</taxon>
        <taxon>Viridiplantae</taxon>
        <taxon>Streptophyta</taxon>
        <taxon>Embryophyta</taxon>
        <taxon>Tracheophyta</taxon>
        <taxon>Spermatophyta</taxon>
        <taxon>Magnoliopsida</taxon>
        <taxon>eudicotyledons</taxon>
        <taxon>Gunneridae</taxon>
        <taxon>Pentapetalae</taxon>
        <taxon>Dilleniales</taxon>
        <taxon>Dilleniaceae</taxon>
        <taxon>Dillenia</taxon>
    </lineage>
</organism>
<evidence type="ECO:0000256" key="1">
    <source>
        <dbReference type="ARBA" id="ARBA00004141"/>
    </source>
</evidence>
<feature type="transmembrane region" description="Helical" evidence="8">
    <location>
        <begin position="572"/>
        <end position="592"/>
    </location>
</feature>
<feature type="repeat" description="ANK" evidence="7">
    <location>
        <begin position="71"/>
        <end position="94"/>
    </location>
</feature>
<feature type="transmembrane region" description="Helical" evidence="8">
    <location>
        <begin position="510"/>
        <end position="533"/>
    </location>
</feature>
<comment type="caution">
    <text evidence="10">The sequence shown here is derived from an EMBL/GenBank/DDBJ whole genome shotgun (WGS) entry which is preliminary data.</text>
</comment>
<keyword evidence="5 7" id="KW-0040">ANK repeat</keyword>
<dbReference type="Gene3D" id="1.25.40.20">
    <property type="entry name" value="Ankyrin repeat-containing domain"/>
    <property type="match status" value="3"/>
</dbReference>
<name>A0AAN8UMC2_9MAGN</name>
<dbReference type="AlphaFoldDB" id="A0AAN8UMC2"/>
<accession>A0AAN8UMC2</accession>
<evidence type="ECO:0000313" key="11">
    <source>
        <dbReference type="Proteomes" id="UP001370490"/>
    </source>
</evidence>
<evidence type="ECO:0000256" key="7">
    <source>
        <dbReference type="PROSITE-ProRule" id="PRU00023"/>
    </source>
</evidence>
<gene>
    <name evidence="10" type="ORF">RJ641_015457</name>
</gene>
<dbReference type="Pfam" id="PF12796">
    <property type="entry name" value="Ank_2"/>
    <property type="match status" value="4"/>
</dbReference>
<dbReference type="InterPro" id="IPR036770">
    <property type="entry name" value="Ankyrin_rpt-contain_sf"/>
</dbReference>
<dbReference type="PANTHER" id="PTHR24186:SF46">
    <property type="entry name" value="PROTEIN ACCELERATED CELL DEATH 6-LIKE"/>
    <property type="match status" value="1"/>
</dbReference>
<reference evidence="10 11" key="1">
    <citation type="submission" date="2023-12" db="EMBL/GenBank/DDBJ databases">
        <title>A high-quality genome assembly for Dillenia turbinata (Dilleniales).</title>
        <authorList>
            <person name="Chanderbali A."/>
        </authorList>
    </citation>
    <scope>NUCLEOTIDE SEQUENCE [LARGE SCALE GENOMIC DNA]</scope>
    <source>
        <strain evidence="10">LSX21</strain>
        <tissue evidence="10">Leaf</tissue>
    </source>
</reference>
<dbReference type="SMART" id="SM00248">
    <property type="entry name" value="ANK"/>
    <property type="match status" value="9"/>
</dbReference>
<feature type="transmembrane region" description="Helical" evidence="8">
    <location>
        <begin position="470"/>
        <end position="498"/>
    </location>
</feature>
<protein>
    <submittedName>
        <fullName evidence="10">Ankyrin repeat</fullName>
    </submittedName>
</protein>
<dbReference type="InterPro" id="IPR026961">
    <property type="entry name" value="PGG_dom"/>
</dbReference>
<dbReference type="Pfam" id="PF00023">
    <property type="entry name" value="Ank"/>
    <property type="match status" value="1"/>
</dbReference>
<feature type="repeat" description="ANK" evidence="7">
    <location>
        <begin position="333"/>
        <end position="355"/>
    </location>
</feature>
<evidence type="ECO:0000256" key="5">
    <source>
        <dbReference type="ARBA" id="ARBA00023043"/>
    </source>
</evidence>
<evidence type="ECO:0000256" key="6">
    <source>
        <dbReference type="ARBA" id="ARBA00023136"/>
    </source>
</evidence>
<feature type="transmembrane region" description="Helical" evidence="8">
    <location>
        <begin position="539"/>
        <end position="560"/>
    </location>
</feature>
<evidence type="ECO:0000259" key="9">
    <source>
        <dbReference type="Pfam" id="PF13962"/>
    </source>
</evidence>
<dbReference type="Proteomes" id="UP001370490">
    <property type="component" value="Unassembled WGS sequence"/>
</dbReference>
<proteinExistence type="predicted"/>
<dbReference type="EMBL" id="JBAMMX010000021">
    <property type="protein sequence ID" value="KAK6919553.1"/>
    <property type="molecule type" value="Genomic_DNA"/>
</dbReference>
<evidence type="ECO:0000256" key="4">
    <source>
        <dbReference type="ARBA" id="ARBA00022989"/>
    </source>
</evidence>
<dbReference type="PROSITE" id="PS50297">
    <property type="entry name" value="ANK_REP_REGION"/>
    <property type="match status" value="4"/>
</dbReference>
<keyword evidence="6 8" id="KW-0472">Membrane</keyword>
<keyword evidence="4 8" id="KW-1133">Transmembrane helix</keyword>
<dbReference type="Pfam" id="PF13962">
    <property type="entry name" value="PGG"/>
    <property type="match status" value="1"/>
</dbReference>
<dbReference type="PROSITE" id="PS50088">
    <property type="entry name" value="ANK_REPEAT"/>
    <property type="match status" value="4"/>
</dbReference>
<evidence type="ECO:0000256" key="2">
    <source>
        <dbReference type="ARBA" id="ARBA00022692"/>
    </source>
</evidence>
<evidence type="ECO:0000256" key="3">
    <source>
        <dbReference type="ARBA" id="ARBA00022737"/>
    </source>
</evidence>
<keyword evidence="11" id="KW-1185">Reference proteome</keyword>
<dbReference type="PANTHER" id="PTHR24186">
    <property type="entry name" value="PROTEIN PHOSPHATASE 1 REGULATORY SUBUNIT"/>
    <property type="match status" value="1"/>
</dbReference>
<feature type="transmembrane region" description="Helical" evidence="8">
    <location>
        <begin position="431"/>
        <end position="450"/>
    </location>
</feature>
<feature type="repeat" description="ANK" evidence="7">
    <location>
        <begin position="263"/>
        <end position="295"/>
    </location>
</feature>
<sequence>MDPRMYEAATNGDLLKLKELIKNEADLASLSRPSRPTRNTILHIAARVDSIPMLELICHHHPQLIEKKNTRGDTPLHIAAQAGHLSVVTYLIDHVKSFINLFSAEGDGGEEDKYVLLRVPNKDGNIPLHEAVRGRNPRVVEALLKADPKSAIMANKNGESPLYIAADRGLFAIVDRILSCQELGDMKDAIYQGPNGQTPLHAAVARRNTEMVRLLLTHRKELVKKEDDNERTPLHYAASFGYLNGVSSLLQYDTSCAYRKDEDGFYPLHMAAIRGHVNVIQELLKCCLDLREIQNREGQNLLHVAASWGRKRVVRYLLSNPYLSVLINETDANGNTPLHLATINWNPKVVSILVSDQRVDMTIMNGQGLTPRDIAEQNMDELTSFRQLLTLTALRTAGAPRGQHLPFIEGNRQNERRKDDKVEDYKERINTLALVATLIATVSFAAGFTMPGGNINDGPTEGMATMLYKFAFHLFIICNTVAMYSSIIAAVALIWAQLGDIDLLVVALKMSLLLLGVALTMMAMAFTLAIYLVVNRLRWLAIIVLCLSAVFILCIMVLFIPLQVPLWSKYRGLRFISYAAFHLLVLVVGHKLDDLDD</sequence>
<dbReference type="InterPro" id="IPR002110">
    <property type="entry name" value="Ankyrin_rpt"/>
</dbReference>
<comment type="subcellular location">
    <subcellularLocation>
        <location evidence="1">Membrane</location>
        <topology evidence="1">Multi-pass membrane protein</topology>
    </subcellularLocation>
</comment>
<feature type="domain" description="PGG" evidence="9">
    <location>
        <begin position="423"/>
        <end position="533"/>
    </location>
</feature>
<keyword evidence="3" id="KW-0677">Repeat</keyword>
<feature type="repeat" description="ANK" evidence="7">
    <location>
        <begin position="195"/>
        <end position="227"/>
    </location>
</feature>
<dbReference type="GO" id="GO:0005886">
    <property type="term" value="C:plasma membrane"/>
    <property type="evidence" value="ECO:0007669"/>
    <property type="project" value="TreeGrafter"/>
</dbReference>
<evidence type="ECO:0000313" key="10">
    <source>
        <dbReference type="EMBL" id="KAK6919553.1"/>
    </source>
</evidence>